<reference evidence="4 5" key="1">
    <citation type="submission" date="2020-03" db="EMBL/GenBank/DDBJ databases">
        <title>Genomic Encyclopedia of Type Strains, Phase IV (KMG-IV): sequencing the most valuable type-strain genomes for metagenomic binning, comparative biology and taxonomic classification.</title>
        <authorList>
            <person name="Goeker M."/>
        </authorList>
    </citation>
    <scope>NUCLEOTIDE SEQUENCE [LARGE SCALE GENOMIC DNA]</scope>
    <source>
        <strain evidence="4 5">DSM 4733</strain>
    </source>
</reference>
<dbReference type="GO" id="GO:0016989">
    <property type="term" value="F:sigma factor antagonist activity"/>
    <property type="evidence" value="ECO:0007669"/>
    <property type="project" value="TreeGrafter"/>
</dbReference>
<dbReference type="InterPro" id="IPR012373">
    <property type="entry name" value="Ferrdict_sens_TM"/>
</dbReference>
<feature type="domain" description="FecR protein" evidence="2">
    <location>
        <begin position="121"/>
        <end position="212"/>
    </location>
</feature>
<name>A0A7X5UWI1_9SPHN</name>
<accession>A0A7X5UWI1</accession>
<dbReference type="Gene3D" id="2.60.120.1440">
    <property type="match status" value="1"/>
</dbReference>
<dbReference type="AlphaFoldDB" id="A0A7X5UWI1"/>
<dbReference type="RefSeq" id="WP_167298035.1">
    <property type="nucleotide sequence ID" value="NZ_JAASQV010000001.1"/>
</dbReference>
<dbReference type="PIRSF" id="PIRSF018266">
    <property type="entry name" value="FecR"/>
    <property type="match status" value="1"/>
</dbReference>
<keyword evidence="1" id="KW-0472">Membrane</keyword>
<proteinExistence type="predicted"/>
<keyword evidence="1" id="KW-1133">Transmembrane helix</keyword>
<dbReference type="InterPro" id="IPR006860">
    <property type="entry name" value="FecR"/>
</dbReference>
<dbReference type="PANTHER" id="PTHR30273">
    <property type="entry name" value="PERIPLASMIC SIGNAL SENSOR AND SIGMA FACTOR ACTIVATOR FECR-RELATED"/>
    <property type="match status" value="1"/>
</dbReference>
<sequence length="337" mass="36765">MSRSLDKVEEAAATWDARLRGATATSSDRQAFQAWLQEDPLHRITHERLQMALSELRTHARLPELSALRDEARNGVDAIRRRRLASIFAVAAAIVLIVMVSIGAQTERGAEIVAQLQGGSVYVTSPNERTKVTLADGSVVTLDSGTRLSVLLGASRRDVTLLAGRALFQVAKDSRRPFVVRAGERTITALGTVFDVDLSKGELRVTLAEGSVAVRPVQFRRGSPQQILAPRQQLVATAGDALPKLRTVDTERAMSWAEGQVFFENEPLASAVEEMNEYSSRKIVVDPAVADLRINGMFRTSNQAGFLEALQVTLPVEVRNDGEGRIFVSKRPGPTAE</sequence>
<feature type="transmembrane region" description="Helical" evidence="1">
    <location>
        <begin position="84"/>
        <end position="104"/>
    </location>
</feature>
<gene>
    <name evidence="4" type="ORF">FHR20_000463</name>
</gene>
<dbReference type="InterPro" id="IPR032623">
    <property type="entry name" value="FecR_N"/>
</dbReference>
<dbReference type="PANTHER" id="PTHR30273:SF2">
    <property type="entry name" value="PROTEIN FECR"/>
    <property type="match status" value="1"/>
</dbReference>
<comment type="caution">
    <text evidence="4">The sequence shown here is derived from an EMBL/GenBank/DDBJ whole genome shotgun (WGS) entry which is preliminary data.</text>
</comment>
<dbReference type="Pfam" id="PF16220">
    <property type="entry name" value="DUF4880"/>
    <property type="match status" value="1"/>
</dbReference>
<organism evidence="4 5">
    <name type="scientific">Sphingomonas leidyi</name>
    <dbReference type="NCBI Taxonomy" id="68569"/>
    <lineage>
        <taxon>Bacteria</taxon>
        <taxon>Pseudomonadati</taxon>
        <taxon>Pseudomonadota</taxon>
        <taxon>Alphaproteobacteria</taxon>
        <taxon>Sphingomonadales</taxon>
        <taxon>Sphingomonadaceae</taxon>
        <taxon>Sphingomonas</taxon>
    </lineage>
</organism>
<keyword evidence="5" id="KW-1185">Reference proteome</keyword>
<dbReference type="Gene3D" id="3.55.50.30">
    <property type="match status" value="1"/>
</dbReference>
<dbReference type="Pfam" id="PF04773">
    <property type="entry name" value="FecR"/>
    <property type="match status" value="1"/>
</dbReference>
<feature type="domain" description="FecR N-terminal" evidence="3">
    <location>
        <begin position="10"/>
        <end position="43"/>
    </location>
</feature>
<keyword evidence="1 4" id="KW-0812">Transmembrane</keyword>
<dbReference type="EMBL" id="JAASQV010000001">
    <property type="protein sequence ID" value="NIJ63532.1"/>
    <property type="molecule type" value="Genomic_DNA"/>
</dbReference>
<evidence type="ECO:0000313" key="4">
    <source>
        <dbReference type="EMBL" id="NIJ63532.1"/>
    </source>
</evidence>
<protein>
    <submittedName>
        <fullName evidence="4">Transmembrane sensor</fullName>
    </submittedName>
</protein>
<evidence type="ECO:0000313" key="5">
    <source>
        <dbReference type="Proteomes" id="UP000564677"/>
    </source>
</evidence>
<evidence type="ECO:0000259" key="3">
    <source>
        <dbReference type="Pfam" id="PF16220"/>
    </source>
</evidence>
<evidence type="ECO:0000256" key="1">
    <source>
        <dbReference type="SAM" id="Phobius"/>
    </source>
</evidence>
<evidence type="ECO:0000259" key="2">
    <source>
        <dbReference type="Pfam" id="PF04773"/>
    </source>
</evidence>
<dbReference type="Proteomes" id="UP000564677">
    <property type="component" value="Unassembled WGS sequence"/>
</dbReference>